<keyword evidence="2" id="KW-1185">Reference proteome</keyword>
<name>A0A8R7PAP8_TRIUA</name>
<dbReference type="EnsemblPlants" id="TuG1812G0200001281.01.T05">
    <property type="protein sequence ID" value="TuG1812G0200001281.01.T05.cds400520"/>
    <property type="gene ID" value="TuG1812G0200001281.01"/>
</dbReference>
<dbReference type="Proteomes" id="UP000015106">
    <property type="component" value="Chromosome 2"/>
</dbReference>
<organism evidence="1 2">
    <name type="scientific">Triticum urartu</name>
    <name type="common">Red wild einkorn</name>
    <name type="synonym">Crithodium urartu</name>
    <dbReference type="NCBI Taxonomy" id="4572"/>
    <lineage>
        <taxon>Eukaryota</taxon>
        <taxon>Viridiplantae</taxon>
        <taxon>Streptophyta</taxon>
        <taxon>Embryophyta</taxon>
        <taxon>Tracheophyta</taxon>
        <taxon>Spermatophyta</taxon>
        <taxon>Magnoliopsida</taxon>
        <taxon>Liliopsida</taxon>
        <taxon>Poales</taxon>
        <taxon>Poaceae</taxon>
        <taxon>BOP clade</taxon>
        <taxon>Pooideae</taxon>
        <taxon>Triticodae</taxon>
        <taxon>Triticeae</taxon>
        <taxon>Triticinae</taxon>
        <taxon>Triticum</taxon>
    </lineage>
</organism>
<dbReference type="EnsemblPlants" id="TuG1812G0200001281.01.T02">
    <property type="protein sequence ID" value="TuG1812G0200001281.01.T02.cds400511"/>
    <property type="gene ID" value="TuG1812G0200001281.01"/>
</dbReference>
<evidence type="ECO:0000313" key="1">
    <source>
        <dbReference type="EnsemblPlants" id="TuG1812G0200001281.01.T01.cds400520"/>
    </source>
</evidence>
<dbReference type="Gramene" id="TuG1812G0200001281.01.T05">
    <property type="protein sequence ID" value="TuG1812G0200001281.01.T05.cds400520"/>
    <property type="gene ID" value="TuG1812G0200001281.01"/>
</dbReference>
<dbReference type="EnsemblPlants" id="TuG1812G0200001281.01.T01">
    <property type="protein sequence ID" value="TuG1812G0200001281.01.T01.cds400520"/>
    <property type="gene ID" value="TuG1812G0200001281.01"/>
</dbReference>
<accession>A0A8R7PAP8</accession>
<reference evidence="2" key="1">
    <citation type="journal article" date="2013" name="Nature">
        <title>Draft genome of the wheat A-genome progenitor Triticum urartu.</title>
        <authorList>
            <person name="Ling H.Q."/>
            <person name="Zhao S."/>
            <person name="Liu D."/>
            <person name="Wang J."/>
            <person name="Sun H."/>
            <person name="Zhang C."/>
            <person name="Fan H."/>
            <person name="Li D."/>
            <person name="Dong L."/>
            <person name="Tao Y."/>
            <person name="Gao C."/>
            <person name="Wu H."/>
            <person name="Li Y."/>
            <person name="Cui Y."/>
            <person name="Guo X."/>
            <person name="Zheng S."/>
            <person name="Wang B."/>
            <person name="Yu K."/>
            <person name="Liang Q."/>
            <person name="Yang W."/>
            <person name="Lou X."/>
            <person name="Chen J."/>
            <person name="Feng M."/>
            <person name="Jian J."/>
            <person name="Zhang X."/>
            <person name="Luo G."/>
            <person name="Jiang Y."/>
            <person name="Liu J."/>
            <person name="Wang Z."/>
            <person name="Sha Y."/>
            <person name="Zhang B."/>
            <person name="Wu H."/>
            <person name="Tang D."/>
            <person name="Shen Q."/>
            <person name="Xue P."/>
            <person name="Zou S."/>
            <person name="Wang X."/>
            <person name="Liu X."/>
            <person name="Wang F."/>
            <person name="Yang Y."/>
            <person name="An X."/>
            <person name="Dong Z."/>
            <person name="Zhang K."/>
            <person name="Zhang X."/>
            <person name="Luo M.C."/>
            <person name="Dvorak J."/>
            <person name="Tong Y."/>
            <person name="Wang J."/>
            <person name="Yang H."/>
            <person name="Li Z."/>
            <person name="Wang D."/>
            <person name="Zhang A."/>
            <person name="Wang J."/>
        </authorList>
    </citation>
    <scope>NUCLEOTIDE SEQUENCE</scope>
    <source>
        <strain evidence="2">cv. G1812</strain>
    </source>
</reference>
<dbReference type="EnsemblPlants" id="TuG1812G0200001281.01.T03">
    <property type="protein sequence ID" value="TuG1812G0200001281.01.T03.cds400511"/>
    <property type="gene ID" value="TuG1812G0200001281.01"/>
</dbReference>
<dbReference type="AlphaFoldDB" id="A0A8R7PAP8"/>
<dbReference type="Gramene" id="TuG1812G0200001281.01.T06">
    <property type="protein sequence ID" value="TuG1812G0200001281.01.T06.cds400511"/>
    <property type="gene ID" value="TuG1812G0200001281.01"/>
</dbReference>
<dbReference type="EnsemblPlants" id="TuG1812G0200001281.01.T06">
    <property type="protein sequence ID" value="TuG1812G0200001281.01.T06.cds400511"/>
    <property type="gene ID" value="TuG1812G0200001281.01"/>
</dbReference>
<dbReference type="Gramene" id="TuG1812G0200001281.01.T04">
    <property type="protein sequence ID" value="TuG1812G0200001281.01.T04.cds400520"/>
    <property type="gene ID" value="TuG1812G0200001281.01"/>
</dbReference>
<dbReference type="Gramene" id="TuG1812G0200001281.01.T01">
    <property type="protein sequence ID" value="TuG1812G0200001281.01.T01.cds400520"/>
    <property type="gene ID" value="TuG1812G0200001281.01"/>
</dbReference>
<dbReference type="Gramene" id="TuG1812G0200001281.01.T02">
    <property type="protein sequence ID" value="TuG1812G0200001281.01.T02.cds400511"/>
    <property type="gene ID" value="TuG1812G0200001281.01"/>
</dbReference>
<reference evidence="1" key="2">
    <citation type="submission" date="2018-03" db="EMBL/GenBank/DDBJ databases">
        <title>The Triticum urartu genome reveals the dynamic nature of wheat genome evolution.</title>
        <authorList>
            <person name="Ling H."/>
            <person name="Ma B."/>
            <person name="Shi X."/>
            <person name="Liu H."/>
            <person name="Dong L."/>
            <person name="Sun H."/>
            <person name="Cao Y."/>
            <person name="Gao Q."/>
            <person name="Zheng S."/>
            <person name="Li Y."/>
            <person name="Yu Y."/>
            <person name="Du H."/>
            <person name="Qi M."/>
            <person name="Li Y."/>
            <person name="Yu H."/>
            <person name="Cui Y."/>
            <person name="Wang N."/>
            <person name="Chen C."/>
            <person name="Wu H."/>
            <person name="Zhao Y."/>
            <person name="Zhang J."/>
            <person name="Li Y."/>
            <person name="Zhou W."/>
            <person name="Zhang B."/>
            <person name="Hu W."/>
            <person name="Eijk M."/>
            <person name="Tang J."/>
            <person name="Witsenboer H."/>
            <person name="Zhao S."/>
            <person name="Li Z."/>
            <person name="Zhang A."/>
            <person name="Wang D."/>
            <person name="Liang C."/>
        </authorList>
    </citation>
    <scope>NUCLEOTIDE SEQUENCE [LARGE SCALE GENOMIC DNA]</scope>
    <source>
        <strain evidence="1">cv. G1812</strain>
    </source>
</reference>
<reference evidence="1" key="3">
    <citation type="submission" date="2022-06" db="UniProtKB">
        <authorList>
            <consortium name="EnsemblPlants"/>
        </authorList>
    </citation>
    <scope>IDENTIFICATION</scope>
</reference>
<protein>
    <submittedName>
        <fullName evidence="1">Uncharacterized protein</fullName>
    </submittedName>
</protein>
<dbReference type="EnsemblPlants" id="TuG1812G0200001281.01.T04">
    <property type="protein sequence ID" value="TuG1812G0200001281.01.T04.cds400520"/>
    <property type="gene ID" value="TuG1812G0200001281.01"/>
</dbReference>
<proteinExistence type="predicted"/>
<dbReference type="Gramene" id="TuG1812G0200001281.01.T03">
    <property type="protein sequence ID" value="TuG1812G0200001281.01.T03.cds400511"/>
    <property type="gene ID" value="TuG1812G0200001281.01"/>
</dbReference>
<evidence type="ECO:0000313" key="2">
    <source>
        <dbReference type="Proteomes" id="UP000015106"/>
    </source>
</evidence>
<sequence length="62" mass="7160">MAQEDKEVCLSLLYCHDSAILAHAEQLILLFCVKNLYLIIKLDPTNILLEVCQFDFLCLVFQ</sequence>